<keyword evidence="4 5" id="KW-0472">Membrane</keyword>
<evidence type="ECO:0000256" key="2">
    <source>
        <dbReference type="ARBA" id="ARBA00022692"/>
    </source>
</evidence>
<dbReference type="AlphaFoldDB" id="A0A1G2AU37"/>
<sequence length="314" mass="33495">MLIFWIIVFLFSLAAIVKGADWLLTSSEKIGLALGLTPFIVGVTIVGAGTSLPELASSLIAVFEGALDVPVANAVGSNLFNILIIAGASAVVAKKLAVTKDIVDLDIPLIFISTVFLILMSYDKQVNFAEAILLLVGYGIYLAYTVLYHDDQNSDELKNQKSKRPQIRALDIVILILGFAALILGAKFLVRSVIELSTLLNIATGVITVTAVAAGTSLPELAVSVKAGLQKKADIALGNIFGSNVFNAFVVVGIPGLFADLNVDEKTYAIGLPVLIITTLLFAISGISKRLHIWEGLFYILLYIVFTVKLFGVI</sequence>
<keyword evidence="2 5" id="KW-0812">Transmembrane</keyword>
<dbReference type="GO" id="GO:0005886">
    <property type="term" value="C:plasma membrane"/>
    <property type="evidence" value="ECO:0007669"/>
    <property type="project" value="TreeGrafter"/>
</dbReference>
<dbReference type="InterPro" id="IPR044880">
    <property type="entry name" value="NCX_ion-bd_dom_sf"/>
</dbReference>
<feature type="transmembrane region" description="Helical" evidence="5">
    <location>
        <begin position="296"/>
        <end position="313"/>
    </location>
</feature>
<organism evidence="7 8">
    <name type="scientific">Candidatus Kerfeldbacteria bacterium RIFCSPHIGHO2_02_FULL_42_14</name>
    <dbReference type="NCBI Taxonomy" id="1798540"/>
    <lineage>
        <taxon>Bacteria</taxon>
        <taxon>Candidatus Kerfeldiibacteriota</taxon>
    </lineage>
</organism>
<comment type="caution">
    <text evidence="7">The sequence shown here is derived from an EMBL/GenBank/DDBJ whole genome shotgun (WGS) entry which is preliminary data.</text>
</comment>
<evidence type="ECO:0000313" key="7">
    <source>
        <dbReference type="EMBL" id="OGY80006.1"/>
    </source>
</evidence>
<dbReference type="Pfam" id="PF01699">
    <property type="entry name" value="Na_Ca_ex"/>
    <property type="match status" value="2"/>
</dbReference>
<evidence type="ECO:0000313" key="8">
    <source>
        <dbReference type="Proteomes" id="UP000177165"/>
    </source>
</evidence>
<dbReference type="EMBL" id="MHKB01000002">
    <property type="protein sequence ID" value="OGY80006.1"/>
    <property type="molecule type" value="Genomic_DNA"/>
</dbReference>
<feature type="domain" description="Sodium/calcium exchanger membrane region" evidence="6">
    <location>
        <begin position="172"/>
        <end position="308"/>
    </location>
</feature>
<evidence type="ECO:0000259" key="6">
    <source>
        <dbReference type="Pfam" id="PF01699"/>
    </source>
</evidence>
<feature type="transmembrane region" description="Helical" evidence="5">
    <location>
        <begin position="235"/>
        <end position="255"/>
    </location>
</feature>
<dbReference type="Proteomes" id="UP000177165">
    <property type="component" value="Unassembled WGS sequence"/>
</dbReference>
<feature type="transmembrane region" description="Helical" evidence="5">
    <location>
        <begin position="72"/>
        <end position="93"/>
    </location>
</feature>
<feature type="transmembrane region" description="Helical" evidence="5">
    <location>
        <begin position="128"/>
        <end position="148"/>
    </location>
</feature>
<feature type="transmembrane region" description="Helical" evidence="5">
    <location>
        <begin position="267"/>
        <end position="284"/>
    </location>
</feature>
<dbReference type="PANTHER" id="PTHR10846:SF8">
    <property type="entry name" value="INNER MEMBRANE PROTEIN YRBG"/>
    <property type="match status" value="1"/>
</dbReference>
<dbReference type="GO" id="GO:0008273">
    <property type="term" value="F:calcium, potassium:sodium antiporter activity"/>
    <property type="evidence" value="ECO:0007669"/>
    <property type="project" value="TreeGrafter"/>
</dbReference>
<proteinExistence type="predicted"/>
<feature type="domain" description="Sodium/calcium exchanger membrane region" evidence="6">
    <location>
        <begin position="5"/>
        <end position="145"/>
    </location>
</feature>
<feature type="transmembrane region" description="Helical" evidence="5">
    <location>
        <begin position="105"/>
        <end position="122"/>
    </location>
</feature>
<feature type="transmembrane region" description="Helical" evidence="5">
    <location>
        <begin position="31"/>
        <end position="52"/>
    </location>
</feature>
<feature type="transmembrane region" description="Helical" evidence="5">
    <location>
        <begin position="6"/>
        <end position="24"/>
    </location>
</feature>
<gene>
    <name evidence="7" type="ORF">A3B74_05110</name>
</gene>
<comment type="subcellular location">
    <subcellularLocation>
        <location evidence="1">Membrane</location>
        <topology evidence="1">Multi-pass membrane protein</topology>
    </subcellularLocation>
</comment>
<protein>
    <recommendedName>
        <fullName evidence="6">Sodium/calcium exchanger membrane region domain-containing protein</fullName>
    </recommendedName>
</protein>
<name>A0A1G2AU37_9BACT</name>
<dbReference type="Gene3D" id="1.20.1420.30">
    <property type="entry name" value="NCX, central ion-binding region"/>
    <property type="match status" value="1"/>
</dbReference>
<dbReference type="GO" id="GO:0005262">
    <property type="term" value="F:calcium channel activity"/>
    <property type="evidence" value="ECO:0007669"/>
    <property type="project" value="TreeGrafter"/>
</dbReference>
<feature type="transmembrane region" description="Helical" evidence="5">
    <location>
        <begin position="169"/>
        <end position="190"/>
    </location>
</feature>
<dbReference type="PANTHER" id="PTHR10846">
    <property type="entry name" value="SODIUM/POTASSIUM/CALCIUM EXCHANGER"/>
    <property type="match status" value="1"/>
</dbReference>
<dbReference type="InterPro" id="IPR004837">
    <property type="entry name" value="NaCa_Exmemb"/>
</dbReference>
<evidence type="ECO:0000256" key="5">
    <source>
        <dbReference type="SAM" id="Phobius"/>
    </source>
</evidence>
<evidence type="ECO:0000256" key="1">
    <source>
        <dbReference type="ARBA" id="ARBA00004141"/>
    </source>
</evidence>
<evidence type="ECO:0000256" key="4">
    <source>
        <dbReference type="ARBA" id="ARBA00023136"/>
    </source>
</evidence>
<evidence type="ECO:0000256" key="3">
    <source>
        <dbReference type="ARBA" id="ARBA00022989"/>
    </source>
</evidence>
<feature type="transmembrane region" description="Helical" evidence="5">
    <location>
        <begin position="202"/>
        <end position="223"/>
    </location>
</feature>
<reference evidence="7 8" key="1">
    <citation type="journal article" date="2016" name="Nat. Commun.">
        <title>Thousands of microbial genomes shed light on interconnected biogeochemical processes in an aquifer system.</title>
        <authorList>
            <person name="Anantharaman K."/>
            <person name="Brown C.T."/>
            <person name="Hug L.A."/>
            <person name="Sharon I."/>
            <person name="Castelle C.J."/>
            <person name="Probst A.J."/>
            <person name="Thomas B.C."/>
            <person name="Singh A."/>
            <person name="Wilkins M.J."/>
            <person name="Karaoz U."/>
            <person name="Brodie E.L."/>
            <person name="Williams K.H."/>
            <person name="Hubbard S.S."/>
            <person name="Banfield J.F."/>
        </authorList>
    </citation>
    <scope>NUCLEOTIDE SEQUENCE [LARGE SCALE GENOMIC DNA]</scope>
</reference>
<accession>A0A1G2AU37</accession>
<dbReference type="GO" id="GO:0006874">
    <property type="term" value="P:intracellular calcium ion homeostasis"/>
    <property type="evidence" value="ECO:0007669"/>
    <property type="project" value="TreeGrafter"/>
</dbReference>
<keyword evidence="3 5" id="KW-1133">Transmembrane helix</keyword>
<dbReference type="NCBIfam" id="TIGR00367">
    <property type="entry name" value="calcium/sodium antiporter"/>
    <property type="match status" value="1"/>
</dbReference>
<dbReference type="InterPro" id="IPR004481">
    <property type="entry name" value="K/Na/Ca-exchanger"/>
</dbReference>